<dbReference type="EMBL" id="BNAH01000014">
    <property type="protein sequence ID" value="GHE99380.1"/>
    <property type="molecule type" value="Genomic_DNA"/>
</dbReference>
<reference evidence="10" key="1">
    <citation type="journal article" date="2019" name="Int. J. Syst. Evol. Microbiol.">
        <title>The Global Catalogue of Microorganisms (GCM) 10K type strain sequencing project: providing services to taxonomists for standard genome sequencing and annotation.</title>
        <authorList>
            <consortium name="The Broad Institute Genomics Platform"/>
            <consortium name="The Broad Institute Genome Sequencing Center for Infectious Disease"/>
            <person name="Wu L."/>
            <person name="Ma J."/>
        </authorList>
    </citation>
    <scope>NUCLEOTIDE SEQUENCE [LARGE SCALE GENOMIC DNA]</scope>
    <source>
        <strain evidence="10">CGMCC 1.15922</strain>
    </source>
</reference>
<dbReference type="InterPro" id="IPR012310">
    <property type="entry name" value="DNA_ligase_ATP-dep_cent"/>
</dbReference>
<evidence type="ECO:0000259" key="8">
    <source>
        <dbReference type="PROSITE" id="PS50160"/>
    </source>
</evidence>
<protein>
    <submittedName>
        <fullName evidence="9">ATP-dependent DNA ligase</fullName>
    </submittedName>
</protein>
<gene>
    <name evidence="9" type="ORF">GCM10011501_31180</name>
</gene>
<dbReference type="Proteomes" id="UP000626370">
    <property type="component" value="Unassembled WGS sequence"/>
</dbReference>
<comment type="cofactor">
    <cofactor evidence="1">
        <name>a divalent metal cation</name>
        <dbReference type="ChEBI" id="CHEBI:60240"/>
    </cofactor>
</comment>
<dbReference type="Gene3D" id="3.30.470.30">
    <property type="entry name" value="DNA ligase/mRNA capping enzyme"/>
    <property type="match status" value="1"/>
</dbReference>
<dbReference type="CDD" id="cd08041">
    <property type="entry name" value="OBF_kDNA_ligase_like"/>
    <property type="match status" value="1"/>
</dbReference>
<dbReference type="Gene3D" id="2.40.50.140">
    <property type="entry name" value="Nucleic acid-binding proteins"/>
    <property type="match status" value="1"/>
</dbReference>
<dbReference type="Gene3D" id="3.30.1490.70">
    <property type="match status" value="1"/>
</dbReference>
<keyword evidence="3" id="KW-0235">DNA replication</keyword>
<evidence type="ECO:0000256" key="3">
    <source>
        <dbReference type="ARBA" id="ARBA00022705"/>
    </source>
</evidence>
<evidence type="ECO:0000313" key="9">
    <source>
        <dbReference type="EMBL" id="GHE99380.1"/>
    </source>
</evidence>
<feature type="signal peptide" evidence="7">
    <location>
        <begin position="1"/>
        <end position="22"/>
    </location>
</feature>
<evidence type="ECO:0000256" key="5">
    <source>
        <dbReference type="ARBA" id="ARBA00023204"/>
    </source>
</evidence>
<evidence type="ECO:0000256" key="7">
    <source>
        <dbReference type="SAM" id="SignalP"/>
    </source>
</evidence>
<keyword evidence="10" id="KW-1185">Reference proteome</keyword>
<dbReference type="InterPro" id="IPR050326">
    <property type="entry name" value="NAD_dep_DNA_ligaseB"/>
</dbReference>
<organism evidence="9 10">
    <name type="scientific">Thalassotalea profundi</name>
    <dbReference type="NCBI Taxonomy" id="2036687"/>
    <lineage>
        <taxon>Bacteria</taxon>
        <taxon>Pseudomonadati</taxon>
        <taxon>Pseudomonadota</taxon>
        <taxon>Gammaproteobacteria</taxon>
        <taxon>Alteromonadales</taxon>
        <taxon>Colwelliaceae</taxon>
        <taxon>Thalassotalea</taxon>
    </lineage>
</organism>
<keyword evidence="4" id="KW-0227">DNA damage</keyword>
<evidence type="ECO:0000256" key="4">
    <source>
        <dbReference type="ARBA" id="ARBA00022763"/>
    </source>
</evidence>
<evidence type="ECO:0000313" key="10">
    <source>
        <dbReference type="Proteomes" id="UP000626370"/>
    </source>
</evidence>
<keyword evidence="5" id="KW-0234">DNA repair</keyword>
<dbReference type="GO" id="GO:0016874">
    <property type="term" value="F:ligase activity"/>
    <property type="evidence" value="ECO:0007669"/>
    <property type="project" value="UniProtKB-KW"/>
</dbReference>
<dbReference type="PROSITE" id="PS50160">
    <property type="entry name" value="DNA_LIGASE_A3"/>
    <property type="match status" value="1"/>
</dbReference>
<comment type="catalytic activity">
    <reaction evidence="6">
        <text>ATP + (deoxyribonucleotide)n-3'-hydroxyl + 5'-phospho-(deoxyribonucleotide)m = (deoxyribonucleotide)n+m + AMP + diphosphate.</text>
        <dbReference type="EC" id="6.5.1.1"/>
    </reaction>
</comment>
<evidence type="ECO:0000256" key="2">
    <source>
        <dbReference type="ARBA" id="ARBA00022598"/>
    </source>
</evidence>
<dbReference type="InterPro" id="IPR029319">
    <property type="entry name" value="DNA_ligase_OB"/>
</dbReference>
<proteinExistence type="predicted"/>
<name>A0ABQ3IZN3_9GAMM</name>
<keyword evidence="7" id="KW-0732">Signal</keyword>
<feature type="domain" description="ATP-dependent DNA ligase family profile" evidence="8">
    <location>
        <begin position="128"/>
        <end position="229"/>
    </location>
</feature>
<dbReference type="NCBIfam" id="NF006592">
    <property type="entry name" value="PRK09125.1"/>
    <property type="match status" value="1"/>
</dbReference>
<dbReference type="Pfam" id="PF14743">
    <property type="entry name" value="DNA_ligase_OB_2"/>
    <property type="match status" value="1"/>
</dbReference>
<dbReference type="Pfam" id="PF01068">
    <property type="entry name" value="DNA_ligase_A_M"/>
    <property type="match status" value="1"/>
</dbReference>
<dbReference type="SUPFAM" id="SSF50249">
    <property type="entry name" value="Nucleic acid-binding proteins"/>
    <property type="match status" value="1"/>
</dbReference>
<evidence type="ECO:0000256" key="1">
    <source>
        <dbReference type="ARBA" id="ARBA00001968"/>
    </source>
</evidence>
<dbReference type="RefSeq" id="WP_189379187.1">
    <property type="nucleotide sequence ID" value="NZ_BNAH01000014.1"/>
</dbReference>
<dbReference type="SUPFAM" id="SSF56091">
    <property type="entry name" value="DNA ligase/mRNA capping enzyme, catalytic domain"/>
    <property type="match status" value="1"/>
</dbReference>
<dbReference type="CDD" id="cd07896">
    <property type="entry name" value="Adenylation_kDNA_ligase_like"/>
    <property type="match status" value="1"/>
</dbReference>
<sequence length="277" mass="31877">MKVLYGFASILFILLYSFSAFAENLPIQHGINYHNSLNINDYWISEKLDGIRGYWTGKKLLTRQGNPIYTPQGYTDNWPKTPLDGELWSNRGEFQRIVSCTRKKVPEPECWKAITFKVFDLPTSKINFTQRINKIQNIIEQSQSTTISMVEQFSLTNETQLYNKLNQVVSLGGEGLMLHHKQAIYKIGRNKALLKLKPYQDEEAIVLKHIPGKGKYKDMLGSLLVRNKQGFEFKIGTGFSDKERQQPPAIGSEITYKYIGKTDRGVPRFASFLRIKQ</sequence>
<keyword evidence="2 9" id="KW-0436">Ligase</keyword>
<dbReference type="PANTHER" id="PTHR47810:SF1">
    <property type="entry name" value="DNA LIGASE B"/>
    <property type="match status" value="1"/>
</dbReference>
<feature type="chain" id="PRO_5046494901" evidence="7">
    <location>
        <begin position="23"/>
        <end position="277"/>
    </location>
</feature>
<dbReference type="InterPro" id="IPR012340">
    <property type="entry name" value="NA-bd_OB-fold"/>
</dbReference>
<evidence type="ECO:0000256" key="6">
    <source>
        <dbReference type="ARBA" id="ARBA00034003"/>
    </source>
</evidence>
<accession>A0ABQ3IZN3</accession>
<comment type="caution">
    <text evidence="9">The sequence shown here is derived from an EMBL/GenBank/DDBJ whole genome shotgun (WGS) entry which is preliminary data.</text>
</comment>
<dbReference type="PANTHER" id="PTHR47810">
    <property type="entry name" value="DNA LIGASE"/>
    <property type="match status" value="1"/>
</dbReference>